<proteinExistence type="predicted"/>
<name>A0A6A5SIY2_9PLEO</name>
<evidence type="ECO:0000313" key="4">
    <source>
        <dbReference type="EMBL" id="KAF1940073.1"/>
    </source>
</evidence>
<keyword evidence="2" id="KW-0472">Membrane</keyword>
<reference evidence="4" key="1">
    <citation type="journal article" date="2020" name="Stud. Mycol.">
        <title>101 Dothideomycetes genomes: a test case for predicting lifestyles and emergence of pathogens.</title>
        <authorList>
            <person name="Haridas S."/>
            <person name="Albert R."/>
            <person name="Binder M."/>
            <person name="Bloem J."/>
            <person name="Labutti K."/>
            <person name="Salamov A."/>
            <person name="Andreopoulos B."/>
            <person name="Baker S."/>
            <person name="Barry K."/>
            <person name="Bills G."/>
            <person name="Bluhm B."/>
            <person name="Cannon C."/>
            <person name="Castanera R."/>
            <person name="Culley D."/>
            <person name="Daum C."/>
            <person name="Ezra D."/>
            <person name="Gonzalez J."/>
            <person name="Henrissat B."/>
            <person name="Kuo A."/>
            <person name="Liang C."/>
            <person name="Lipzen A."/>
            <person name="Lutzoni F."/>
            <person name="Magnuson J."/>
            <person name="Mondo S."/>
            <person name="Nolan M."/>
            <person name="Ohm R."/>
            <person name="Pangilinan J."/>
            <person name="Park H.-J."/>
            <person name="Ramirez L."/>
            <person name="Alfaro M."/>
            <person name="Sun H."/>
            <person name="Tritt A."/>
            <person name="Yoshinaga Y."/>
            <person name="Zwiers L.-H."/>
            <person name="Turgeon B."/>
            <person name="Goodwin S."/>
            <person name="Spatafora J."/>
            <person name="Crous P."/>
            <person name="Grigoriev I."/>
        </authorList>
    </citation>
    <scope>NUCLEOTIDE SEQUENCE</scope>
    <source>
        <strain evidence="4">CBS 161.51</strain>
    </source>
</reference>
<gene>
    <name evidence="4" type="ORF">EJ02DRAFT_240450</name>
</gene>
<dbReference type="InterPro" id="IPR056136">
    <property type="entry name" value="DUF7719"/>
</dbReference>
<dbReference type="Proteomes" id="UP000800038">
    <property type="component" value="Unassembled WGS sequence"/>
</dbReference>
<protein>
    <recommendedName>
        <fullName evidence="3">DUF7719 domain-containing protein</fullName>
    </recommendedName>
</protein>
<keyword evidence="5" id="KW-1185">Reference proteome</keyword>
<feature type="transmembrane region" description="Helical" evidence="2">
    <location>
        <begin position="196"/>
        <end position="222"/>
    </location>
</feature>
<keyword evidence="2" id="KW-0812">Transmembrane</keyword>
<evidence type="ECO:0000259" key="3">
    <source>
        <dbReference type="Pfam" id="PF24841"/>
    </source>
</evidence>
<dbReference type="OrthoDB" id="5597489at2759"/>
<evidence type="ECO:0000313" key="5">
    <source>
        <dbReference type="Proteomes" id="UP000800038"/>
    </source>
</evidence>
<dbReference type="Pfam" id="PF24841">
    <property type="entry name" value="DUF7719"/>
    <property type="match status" value="1"/>
</dbReference>
<dbReference type="EMBL" id="ML976069">
    <property type="protein sequence ID" value="KAF1940073.1"/>
    <property type="molecule type" value="Genomic_DNA"/>
</dbReference>
<accession>A0A6A5SIY2</accession>
<evidence type="ECO:0000256" key="2">
    <source>
        <dbReference type="SAM" id="Phobius"/>
    </source>
</evidence>
<evidence type="ECO:0000256" key="1">
    <source>
        <dbReference type="SAM" id="MobiDB-lite"/>
    </source>
</evidence>
<keyword evidence="2" id="KW-1133">Transmembrane helix</keyword>
<dbReference type="PANTHER" id="PTHR37846">
    <property type="entry name" value="YALI0B21296P"/>
    <property type="match status" value="1"/>
</dbReference>
<organism evidence="4 5">
    <name type="scientific">Clathrospora elynae</name>
    <dbReference type="NCBI Taxonomy" id="706981"/>
    <lineage>
        <taxon>Eukaryota</taxon>
        <taxon>Fungi</taxon>
        <taxon>Dikarya</taxon>
        <taxon>Ascomycota</taxon>
        <taxon>Pezizomycotina</taxon>
        <taxon>Dothideomycetes</taxon>
        <taxon>Pleosporomycetidae</taxon>
        <taxon>Pleosporales</taxon>
        <taxon>Diademaceae</taxon>
        <taxon>Clathrospora</taxon>
    </lineage>
</organism>
<feature type="domain" description="DUF7719" evidence="3">
    <location>
        <begin position="159"/>
        <end position="226"/>
    </location>
</feature>
<feature type="transmembrane region" description="Helical" evidence="2">
    <location>
        <begin position="158"/>
        <end position="176"/>
    </location>
</feature>
<feature type="transmembrane region" description="Helical" evidence="2">
    <location>
        <begin position="129"/>
        <end position="146"/>
    </location>
</feature>
<dbReference type="PANTHER" id="PTHR37846:SF1">
    <property type="entry name" value="DEACETYLASE-LIKE PROTEIN"/>
    <property type="match status" value="1"/>
</dbReference>
<sequence length="228" mass="25561">MATGNRKERRAKESKPNANGAGSGFQPSNELDENAVEMILKHPDYSGPKGKTLFELAEERQRELDKANPAKRNALQPKTSASDSTNEDEPAIGPIGDAILYSTSMAALHLTLDVIVYSQYREEILWNEIFWRAATATPIFILLVYLTHVDFSYRFPILRDVAFFGGSIVAGCYLVYSGNKHGYFYVMKAAPPVGTLWIWSVIEMSLTFAVLSVVSVLGYIWWNGFEFF</sequence>
<feature type="compositionally biased region" description="Basic and acidic residues" evidence="1">
    <location>
        <begin position="57"/>
        <end position="68"/>
    </location>
</feature>
<dbReference type="AlphaFoldDB" id="A0A6A5SIY2"/>
<feature type="region of interest" description="Disordered" evidence="1">
    <location>
        <begin position="1"/>
        <end position="89"/>
    </location>
</feature>